<keyword evidence="3" id="KW-0813">Transport</keyword>
<sequence length="336" mass="36564">MVGIGTTILTVAALGIGKPVFAPLAFALFIIAIVWPLQAALQVRLPRLVALLISMIAASILIGAFAHLTTWAFSHVVSHAVAEAGQFQVLYAQIAEWLEGHGVDVSSLWSDHFNVGWLLAAVQRVTTTVNGMLSFSLVVLVYVILGLLEVEPAIERLERMTNQTVAQVLLVGGARVAMKYRRYLAVRTLMSAVTGLLVWGFISLCGVPLAREWGIITFAFNYIPVIGPLLATVLPTLFAVAQFDTWQSAVLVFGVLNLFQFLVGSYLEPRVAGNVLAISPFFVLFAVFFWTWLWGLSGAFIGVPIVIAILTLCEEHPSSRWVTELFGAAPVARTEQ</sequence>
<dbReference type="EMBL" id="NHRY01000136">
    <property type="protein sequence ID" value="PPQ33918.1"/>
    <property type="molecule type" value="Genomic_DNA"/>
</dbReference>
<feature type="transmembrane region" description="Helical" evidence="8">
    <location>
        <begin position="48"/>
        <end position="68"/>
    </location>
</feature>
<evidence type="ECO:0000256" key="8">
    <source>
        <dbReference type="SAM" id="Phobius"/>
    </source>
</evidence>
<feature type="transmembrane region" description="Helical" evidence="8">
    <location>
        <begin position="296"/>
        <end position="313"/>
    </location>
</feature>
<accession>A0A2S6NH08</accession>
<dbReference type="OrthoDB" id="9799225at2"/>
<comment type="subcellular location">
    <subcellularLocation>
        <location evidence="1">Cell membrane</location>
        <topology evidence="1">Multi-pass membrane protein</topology>
    </subcellularLocation>
</comment>
<feature type="transmembrane region" description="Helical" evidence="8">
    <location>
        <begin position="246"/>
        <end position="264"/>
    </location>
</feature>
<feature type="transmembrane region" description="Helical" evidence="8">
    <location>
        <begin position="20"/>
        <end position="41"/>
    </location>
</feature>
<keyword evidence="6 8" id="KW-1133">Transmembrane helix</keyword>
<comment type="caution">
    <text evidence="9">The sequence shown here is derived from an EMBL/GenBank/DDBJ whole genome shotgun (WGS) entry which is preliminary data.</text>
</comment>
<gene>
    <name evidence="9" type="ORF">CCS01_13175</name>
</gene>
<reference evidence="9 10" key="1">
    <citation type="journal article" date="2018" name="Arch. Microbiol.">
        <title>New insights into the metabolic potential of the phototrophic purple bacterium Rhodopila globiformis DSM 161(T) from its draft genome sequence and evidence for a vanadium-dependent nitrogenase.</title>
        <authorList>
            <person name="Imhoff J.F."/>
            <person name="Rahn T."/>
            <person name="Kunzel S."/>
            <person name="Neulinger S.C."/>
        </authorList>
    </citation>
    <scope>NUCLEOTIDE SEQUENCE [LARGE SCALE GENOMIC DNA]</scope>
    <source>
        <strain evidence="9 10">DSM 161</strain>
    </source>
</reference>
<keyword evidence="10" id="KW-1185">Reference proteome</keyword>
<evidence type="ECO:0000256" key="2">
    <source>
        <dbReference type="ARBA" id="ARBA00009773"/>
    </source>
</evidence>
<comment type="similarity">
    <text evidence="2">Belongs to the autoinducer-2 exporter (AI-2E) (TC 2.A.86) family.</text>
</comment>
<dbReference type="AlphaFoldDB" id="A0A2S6NH08"/>
<evidence type="ECO:0000313" key="9">
    <source>
        <dbReference type="EMBL" id="PPQ33918.1"/>
    </source>
</evidence>
<dbReference type="InterPro" id="IPR002549">
    <property type="entry name" value="AI-2E-like"/>
</dbReference>
<feature type="transmembrane region" description="Helical" evidence="8">
    <location>
        <begin position="219"/>
        <end position="240"/>
    </location>
</feature>
<evidence type="ECO:0000256" key="5">
    <source>
        <dbReference type="ARBA" id="ARBA00022692"/>
    </source>
</evidence>
<keyword evidence="4" id="KW-1003">Cell membrane</keyword>
<dbReference type="PANTHER" id="PTHR21716">
    <property type="entry name" value="TRANSMEMBRANE PROTEIN"/>
    <property type="match status" value="1"/>
</dbReference>
<feature type="transmembrane region" description="Helical" evidence="8">
    <location>
        <begin position="129"/>
        <end position="148"/>
    </location>
</feature>
<feature type="transmembrane region" description="Helical" evidence="8">
    <location>
        <begin position="184"/>
        <end position="207"/>
    </location>
</feature>
<evidence type="ECO:0000256" key="1">
    <source>
        <dbReference type="ARBA" id="ARBA00004651"/>
    </source>
</evidence>
<dbReference type="Pfam" id="PF01594">
    <property type="entry name" value="AI-2E_transport"/>
    <property type="match status" value="1"/>
</dbReference>
<dbReference type="GO" id="GO:0005886">
    <property type="term" value="C:plasma membrane"/>
    <property type="evidence" value="ECO:0007669"/>
    <property type="project" value="UniProtKB-SubCell"/>
</dbReference>
<protein>
    <submittedName>
        <fullName evidence="9">AI-2E family transporter</fullName>
    </submittedName>
</protein>
<evidence type="ECO:0000256" key="4">
    <source>
        <dbReference type="ARBA" id="ARBA00022475"/>
    </source>
</evidence>
<dbReference type="Proteomes" id="UP000239724">
    <property type="component" value="Unassembled WGS sequence"/>
</dbReference>
<evidence type="ECO:0000256" key="6">
    <source>
        <dbReference type="ARBA" id="ARBA00022989"/>
    </source>
</evidence>
<keyword evidence="7 8" id="KW-0472">Membrane</keyword>
<evidence type="ECO:0000313" key="10">
    <source>
        <dbReference type="Proteomes" id="UP000239724"/>
    </source>
</evidence>
<name>A0A2S6NH08_RHOGL</name>
<evidence type="ECO:0000256" key="3">
    <source>
        <dbReference type="ARBA" id="ARBA00022448"/>
    </source>
</evidence>
<keyword evidence="5 8" id="KW-0812">Transmembrane</keyword>
<proteinExistence type="inferred from homology"/>
<dbReference type="PANTHER" id="PTHR21716:SF53">
    <property type="entry name" value="PERMEASE PERM-RELATED"/>
    <property type="match status" value="1"/>
</dbReference>
<organism evidence="9 10">
    <name type="scientific">Rhodopila globiformis</name>
    <name type="common">Rhodopseudomonas globiformis</name>
    <dbReference type="NCBI Taxonomy" id="1071"/>
    <lineage>
        <taxon>Bacteria</taxon>
        <taxon>Pseudomonadati</taxon>
        <taxon>Pseudomonadota</taxon>
        <taxon>Alphaproteobacteria</taxon>
        <taxon>Acetobacterales</taxon>
        <taxon>Acetobacteraceae</taxon>
        <taxon>Rhodopila</taxon>
    </lineage>
</organism>
<evidence type="ECO:0000256" key="7">
    <source>
        <dbReference type="ARBA" id="ARBA00023136"/>
    </source>
</evidence>